<dbReference type="InterPro" id="IPR023346">
    <property type="entry name" value="Lysozyme-like_dom_sf"/>
</dbReference>
<dbReference type="GO" id="GO:0008955">
    <property type="term" value="F:peptidoglycan glycosyltransferase activity"/>
    <property type="evidence" value="ECO:0007669"/>
    <property type="project" value="TreeGrafter"/>
</dbReference>
<dbReference type="InterPro" id="IPR001264">
    <property type="entry name" value="Glyco_trans_51"/>
</dbReference>
<name>A0A368XUG3_9BURK</name>
<proteinExistence type="predicted"/>
<sequence length="419" mass="45317">MSPARALRLLLLSLAALLLGVVLAGAVALRLLAPQPGEWAMPLRIGPWHTSASVPAALRLATAAPFATWLDGRRLQTRWGPVQLHWQAHDRSLHLQCAPCRMPASALGGTPLELQRLQVTVFRDFETMQGLVRADTGVDDGPALQAWFTGRLQGGGLALQLRLPATPIADAYAVLAPQLPELRQARIGGEIALRAQWQLPAGPLRVQPQLEGFTVQGLGTEAWAHASSSCGAPSRLRQGDWLVRAVLAAEDQRFFEHPGYDIRELQAALSANQALGGVRRGGSTLSQQLAKRLVTGDERSATRKLRELLYAVEMEQTLGKARILQLYLDNAPWGMGVCGAEAAARGYFGRSARQLEPAQAVWLAAMLHRPDAEARAWRSSGGIALERAEWVAGQLRGGTRARERRAATEALRALAQPAP</sequence>
<comment type="pathway">
    <text evidence="1">Cell wall biogenesis; peptidoglycan biosynthesis.</text>
</comment>
<dbReference type="Pfam" id="PF00912">
    <property type="entry name" value="Transgly"/>
    <property type="match status" value="1"/>
</dbReference>
<dbReference type="GO" id="GO:0009252">
    <property type="term" value="P:peptidoglycan biosynthetic process"/>
    <property type="evidence" value="ECO:0007669"/>
    <property type="project" value="TreeGrafter"/>
</dbReference>
<dbReference type="Gene3D" id="1.10.3810.10">
    <property type="entry name" value="Biosynthetic peptidoglycan transglycosylase-like"/>
    <property type="match status" value="1"/>
</dbReference>
<comment type="caution">
    <text evidence="4">The sequence shown here is derived from an EMBL/GenBank/DDBJ whole genome shotgun (WGS) entry which is preliminary data.</text>
</comment>
<organism evidence="4 5">
    <name type="scientific">Pseudorhodoferax soli</name>
    <dbReference type="NCBI Taxonomy" id="545864"/>
    <lineage>
        <taxon>Bacteria</taxon>
        <taxon>Pseudomonadati</taxon>
        <taxon>Pseudomonadota</taxon>
        <taxon>Betaproteobacteria</taxon>
        <taxon>Burkholderiales</taxon>
        <taxon>Comamonadaceae</taxon>
    </lineage>
</organism>
<dbReference type="Proteomes" id="UP000252884">
    <property type="component" value="Unassembled WGS sequence"/>
</dbReference>
<protein>
    <submittedName>
        <fullName evidence="4">Transglycosylase</fullName>
    </submittedName>
</protein>
<evidence type="ECO:0000313" key="4">
    <source>
        <dbReference type="EMBL" id="RCW71611.1"/>
    </source>
</evidence>
<dbReference type="GO" id="GO:0030288">
    <property type="term" value="C:outer membrane-bounded periplasmic space"/>
    <property type="evidence" value="ECO:0007669"/>
    <property type="project" value="TreeGrafter"/>
</dbReference>
<dbReference type="AlphaFoldDB" id="A0A368XUG3"/>
<keyword evidence="5" id="KW-1185">Reference proteome</keyword>
<dbReference type="InterPro" id="IPR050396">
    <property type="entry name" value="Glycosyltr_51/Transpeptidase"/>
</dbReference>
<evidence type="ECO:0000256" key="2">
    <source>
        <dbReference type="ARBA" id="ARBA00022679"/>
    </source>
</evidence>
<accession>A0A368XUG3</accession>
<evidence type="ECO:0000256" key="1">
    <source>
        <dbReference type="ARBA" id="ARBA00004752"/>
    </source>
</evidence>
<dbReference type="PANTHER" id="PTHR32282:SF33">
    <property type="entry name" value="PEPTIDOGLYCAN GLYCOSYLTRANSFERASE"/>
    <property type="match status" value="1"/>
</dbReference>
<dbReference type="OrthoDB" id="8835701at2"/>
<dbReference type="SUPFAM" id="SSF53955">
    <property type="entry name" value="Lysozyme-like"/>
    <property type="match status" value="1"/>
</dbReference>
<reference evidence="4 5" key="1">
    <citation type="submission" date="2018-07" db="EMBL/GenBank/DDBJ databases">
        <title>Genomic Encyclopedia of Type Strains, Phase IV (KMG-IV): sequencing the most valuable type-strain genomes for metagenomic binning, comparative biology and taxonomic classification.</title>
        <authorList>
            <person name="Goeker M."/>
        </authorList>
    </citation>
    <scope>NUCLEOTIDE SEQUENCE [LARGE SCALE GENOMIC DNA]</scope>
    <source>
        <strain evidence="4 5">DSM 21634</strain>
    </source>
</reference>
<keyword evidence="2" id="KW-0808">Transferase</keyword>
<dbReference type="PANTHER" id="PTHR32282">
    <property type="entry name" value="BINDING PROTEIN TRANSPEPTIDASE, PUTATIVE-RELATED"/>
    <property type="match status" value="1"/>
</dbReference>
<dbReference type="EMBL" id="QPJK01000004">
    <property type="protein sequence ID" value="RCW71611.1"/>
    <property type="molecule type" value="Genomic_DNA"/>
</dbReference>
<evidence type="ECO:0000313" key="5">
    <source>
        <dbReference type="Proteomes" id="UP000252884"/>
    </source>
</evidence>
<dbReference type="InterPro" id="IPR036950">
    <property type="entry name" value="PBP_transglycosylase"/>
</dbReference>
<dbReference type="RefSeq" id="WP_114468815.1">
    <property type="nucleotide sequence ID" value="NZ_QPJK01000004.1"/>
</dbReference>
<evidence type="ECO:0000259" key="3">
    <source>
        <dbReference type="Pfam" id="PF00912"/>
    </source>
</evidence>
<gene>
    <name evidence="4" type="ORF">DES41_104431</name>
</gene>
<feature type="domain" description="Glycosyl transferase family 51" evidence="3">
    <location>
        <begin position="241"/>
        <end position="393"/>
    </location>
</feature>